<reference evidence="4 5" key="1">
    <citation type="submission" date="2020-08" db="EMBL/GenBank/DDBJ databases">
        <title>Sequencing the genomes of 1000 actinobacteria strains.</title>
        <authorList>
            <person name="Klenk H.-P."/>
        </authorList>
    </citation>
    <scope>NUCLEOTIDE SEQUENCE [LARGE SCALE GENOMIC DNA]</scope>
    <source>
        <strain evidence="4 5">DSM 105369</strain>
    </source>
</reference>
<feature type="domain" description="N-acetyltransferase" evidence="3">
    <location>
        <begin position="5"/>
        <end position="148"/>
    </location>
</feature>
<dbReference type="GO" id="GO:0005840">
    <property type="term" value="C:ribosome"/>
    <property type="evidence" value="ECO:0007669"/>
    <property type="project" value="UniProtKB-KW"/>
</dbReference>
<dbReference type="Proteomes" id="UP000559182">
    <property type="component" value="Unassembled WGS sequence"/>
</dbReference>
<keyword evidence="5" id="KW-1185">Reference proteome</keyword>
<dbReference type="GO" id="GO:0016747">
    <property type="term" value="F:acyltransferase activity, transferring groups other than amino-acyl groups"/>
    <property type="evidence" value="ECO:0007669"/>
    <property type="project" value="InterPro"/>
</dbReference>
<comment type="caution">
    <text evidence="4">The sequence shown here is derived from an EMBL/GenBank/DDBJ whole genome shotgun (WGS) entry which is preliminary data.</text>
</comment>
<dbReference type="PROSITE" id="PS51186">
    <property type="entry name" value="GNAT"/>
    <property type="match status" value="1"/>
</dbReference>
<dbReference type="RefSeq" id="WP_221185114.1">
    <property type="nucleotide sequence ID" value="NZ_JACHVQ010000001.1"/>
</dbReference>
<dbReference type="CDD" id="cd04301">
    <property type="entry name" value="NAT_SF"/>
    <property type="match status" value="1"/>
</dbReference>
<dbReference type="AlphaFoldDB" id="A0A839MZ45"/>
<dbReference type="Pfam" id="PF00583">
    <property type="entry name" value="Acetyltransf_1"/>
    <property type="match status" value="1"/>
</dbReference>
<keyword evidence="1" id="KW-0808">Transferase</keyword>
<dbReference type="InterPro" id="IPR000182">
    <property type="entry name" value="GNAT_dom"/>
</dbReference>
<gene>
    <name evidence="4" type="ORF">FHU39_000714</name>
</gene>
<evidence type="ECO:0000313" key="4">
    <source>
        <dbReference type="EMBL" id="MBB2890730.1"/>
    </source>
</evidence>
<protein>
    <submittedName>
        <fullName evidence="4">Ribosomal protein S18 acetylase RimI-like enzyme</fullName>
    </submittedName>
</protein>
<keyword evidence="4" id="KW-0689">Ribosomal protein</keyword>
<evidence type="ECO:0000256" key="1">
    <source>
        <dbReference type="ARBA" id="ARBA00022679"/>
    </source>
</evidence>
<accession>A0A839MZ45</accession>
<keyword evidence="4" id="KW-0687">Ribonucleoprotein</keyword>
<keyword evidence="2" id="KW-0012">Acyltransferase</keyword>
<organism evidence="4 5">
    <name type="scientific">Flexivirga oryzae</name>
    <dbReference type="NCBI Taxonomy" id="1794944"/>
    <lineage>
        <taxon>Bacteria</taxon>
        <taxon>Bacillati</taxon>
        <taxon>Actinomycetota</taxon>
        <taxon>Actinomycetes</taxon>
        <taxon>Micrococcales</taxon>
        <taxon>Dermacoccaceae</taxon>
        <taxon>Flexivirga</taxon>
    </lineage>
</organism>
<evidence type="ECO:0000313" key="5">
    <source>
        <dbReference type="Proteomes" id="UP000559182"/>
    </source>
</evidence>
<dbReference type="Gene3D" id="3.40.630.30">
    <property type="match status" value="1"/>
</dbReference>
<dbReference type="PANTHER" id="PTHR43877">
    <property type="entry name" value="AMINOALKYLPHOSPHONATE N-ACETYLTRANSFERASE-RELATED-RELATED"/>
    <property type="match status" value="1"/>
</dbReference>
<evidence type="ECO:0000256" key="2">
    <source>
        <dbReference type="ARBA" id="ARBA00023315"/>
    </source>
</evidence>
<name>A0A839MZ45_9MICO</name>
<dbReference type="EMBL" id="JACHVQ010000001">
    <property type="protein sequence ID" value="MBB2890730.1"/>
    <property type="molecule type" value="Genomic_DNA"/>
</dbReference>
<sequence>MTSPLTISLVTEPSRELYSAIVRLTTELSSSAPPLSYDELTSLITHDATDLFVAESGQEVIGMLTLATFPLPTGIRAWIEDVVVSKDARGTGAGSMLVRRAVDQAAEHGARTVDLTSRPSRTAANRLYQRLGFERRETNVYRMSPRTH</sequence>
<proteinExistence type="predicted"/>
<dbReference type="InterPro" id="IPR050832">
    <property type="entry name" value="Bact_Acetyltransf"/>
</dbReference>
<dbReference type="SUPFAM" id="SSF55729">
    <property type="entry name" value="Acyl-CoA N-acyltransferases (Nat)"/>
    <property type="match status" value="1"/>
</dbReference>
<evidence type="ECO:0000259" key="3">
    <source>
        <dbReference type="PROSITE" id="PS51186"/>
    </source>
</evidence>
<dbReference type="InterPro" id="IPR016181">
    <property type="entry name" value="Acyl_CoA_acyltransferase"/>
</dbReference>